<dbReference type="NCBIfam" id="NF007291">
    <property type="entry name" value="PRK09762.1"/>
    <property type="match status" value="1"/>
</dbReference>
<comment type="caution">
    <text evidence="3">The sequence shown here is derived from an EMBL/GenBank/DDBJ whole genome shotgun (WGS) entry which is preliminary data.</text>
</comment>
<dbReference type="SUPFAM" id="SSF100950">
    <property type="entry name" value="NagB/RpiA/CoA transferase-like"/>
    <property type="match status" value="1"/>
</dbReference>
<gene>
    <name evidence="3" type="ORF">A9200_01960</name>
</gene>
<accession>A0A1B7ZF37</accession>
<feature type="domain" description="Glucosamine/galactosamine-6-phosphate isomerase" evidence="2">
    <location>
        <begin position="14"/>
        <end position="223"/>
    </location>
</feature>
<dbReference type="AlphaFoldDB" id="A0A1B7ZF37"/>
<proteinExistence type="predicted"/>
<dbReference type="GO" id="GO:0005829">
    <property type="term" value="C:cytosol"/>
    <property type="evidence" value="ECO:0007669"/>
    <property type="project" value="TreeGrafter"/>
</dbReference>
<dbReference type="PANTHER" id="PTHR11280">
    <property type="entry name" value="GLUCOSAMINE-6-PHOSPHATE ISOMERASE"/>
    <property type="match status" value="1"/>
</dbReference>
<keyword evidence="4" id="KW-1185">Reference proteome</keyword>
<dbReference type="GO" id="GO:0019262">
    <property type="term" value="P:N-acetylneuraminate catabolic process"/>
    <property type="evidence" value="ECO:0007669"/>
    <property type="project" value="TreeGrafter"/>
</dbReference>
<evidence type="ECO:0000313" key="3">
    <source>
        <dbReference type="EMBL" id="OBR42177.1"/>
    </source>
</evidence>
<reference evidence="4" key="1">
    <citation type="submission" date="2016-06" db="EMBL/GenBank/DDBJ databases">
        <authorList>
            <person name="Zhan P."/>
        </authorList>
    </citation>
    <scope>NUCLEOTIDE SEQUENCE [LARGE SCALE GENOMIC DNA]</scope>
    <source>
        <strain evidence="4">T28</strain>
    </source>
</reference>
<dbReference type="GO" id="GO:0006043">
    <property type="term" value="P:glucosamine catabolic process"/>
    <property type="evidence" value="ECO:0007669"/>
    <property type="project" value="TreeGrafter"/>
</dbReference>
<dbReference type="STRING" id="1836467.BTR34_10335"/>
<dbReference type="Pfam" id="PF01182">
    <property type="entry name" value="Glucosamine_iso"/>
    <property type="match status" value="1"/>
</dbReference>
<evidence type="ECO:0000259" key="2">
    <source>
        <dbReference type="Pfam" id="PF01182"/>
    </source>
</evidence>
<protein>
    <recommendedName>
        <fullName evidence="2">Glucosamine/galactosamine-6-phosphate isomerase domain-containing protein</fullName>
    </recommendedName>
</protein>
<dbReference type="OrthoDB" id="9791139at2"/>
<dbReference type="InterPro" id="IPR006148">
    <property type="entry name" value="Glc/Gal-6P_isomerase"/>
</dbReference>
<name>A0A1B7ZF37_9FLAO</name>
<dbReference type="Gene3D" id="3.40.50.1360">
    <property type="match status" value="1"/>
</dbReference>
<dbReference type="GO" id="GO:0005975">
    <property type="term" value="P:carbohydrate metabolic process"/>
    <property type="evidence" value="ECO:0007669"/>
    <property type="project" value="InterPro"/>
</dbReference>
<organism evidence="3 4">
    <name type="scientific">Maribacter hydrothermalis</name>
    <dbReference type="NCBI Taxonomy" id="1836467"/>
    <lineage>
        <taxon>Bacteria</taxon>
        <taxon>Pseudomonadati</taxon>
        <taxon>Bacteroidota</taxon>
        <taxon>Flavobacteriia</taxon>
        <taxon>Flavobacteriales</taxon>
        <taxon>Flavobacteriaceae</taxon>
        <taxon>Maribacter</taxon>
    </lineage>
</organism>
<dbReference type="GO" id="GO:0042802">
    <property type="term" value="F:identical protein binding"/>
    <property type="evidence" value="ECO:0007669"/>
    <property type="project" value="TreeGrafter"/>
</dbReference>
<dbReference type="GO" id="GO:0004342">
    <property type="term" value="F:glucosamine-6-phosphate deaminase activity"/>
    <property type="evidence" value="ECO:0007669"/>
    <property type="project" value="InterPro"/>
</dbReference>
<dbReference type="GO" id="GO:0006046">
    <property type="term" value="P:N-acetylglucosamine catabolic process"/>
    <property type="evidence" value="ECO:0007669"/>
    <property type="project" value="TreeGrafter"/>
</dbReference>
<dbReference type="Proteomes" id="UP000092164">
    <property type="component" value="Unassembled WGS sequence"/>
</dbReference>
<evidence type="ECO:0000256" key="1">
    <source>
        <dbReference type="ARBA" id="ARBA00022801"/>
    </source>
</evidence>
<dbReference type="InterPro" id="IPR037171">
    <property type="entry name" value="NagB/RpiA_transferase-like"/>
</dbReference>
<sequence length="236" mass="26184">MKIKYCSDYEEMSQLCSDSILTDLKKNNKQLICVATGNSPNGVYENLANAHKSEPSLFEKLKVIKLDEWGGISASDENSCETFIQKKILGPLQILSDRYISFESKPASPEEECVRIQNEIKRHGPIDTCILGLGKNGHIGFNEPGKALAPYCHVAKLSKESLRHEMTATMQKKPSYGLTLGMANILQSKKIVLLITGANKNSVIENLLTKTINPDLPASFLWLHQNVTCYIDSNAI</sequence>
<evidence type="ECO:0000313" key="4">
    <source>
        <dbReference type="Proteomes" id="UP000092164"/>
    </source>
</evidence>
<dbReference type="InterPro" id="IPR004547">
    <property type="entry name" value="Glucosamine6P_isomerase"/>
</dbReference>
<dbReference type="PANTHER" id="PTHR11280:SF5">
    <property type="entry name" value="GLUCOSAMINE-6-PHOSPHATE ISOMERASE"/>
    <property type="match status" value="1"/>
</dbReference>
<keyword evidence="1" id="KW-0378">Hydrolase</keyword>
<dbReference type="KEGG" id="mart:BTR34_10335"/>
<dbReference type="EMBL" id="LZFP01000001">
    <property type="protein sequence ID" value="OBR42177.1"/>
    <property type="molecule type" value="Genomic_DNA"/>
</dbReference>
<dbReference type="RefSeq" id="WP_068481138.1">
    <property type="nucleotide sequence ID" value="NZ_CP018760.1"/>
</dbReference>